<organism evidence="3">
    <name type="scientific">human gut metagenome</name>
    <dbReference type="NCBI Taxonomy" id="408170"/>
    <lineage>
        <taxon>unclassified sequences</taxon>
        <taxon>metagenomes</taxon>
        <taxon>organismal metagenomes</taxon>
    </lineage>
</organism>
<gene>
    <name evidence="3" type="ORF">OBE_09113</name>
</gene>
<name>K1SRH1_9ZZZZ</name>
<feature type="region of interest" description="Disordered" evidence="1">
    <location>
        <begin position="52"/>
        <end position="85"/>
    </location>
</feature>
<evidence type="ECO:0000313" key="3">
    <source>
        <dbReference type="EMBL" id="EKC60158.1"/>
    </source>
</evidence>
<dbReference type="EMBL" id="AJWZ01006305">
    <property type="protein sequence ID" value="EKC60158.1"/>
    <property type="molecule type" value="Genomic_DNA"/>
</dbReference>
<feature type="non-terminal residue" evidence="3">
    <location>
        <position position="1"/>
    </location>
</feature>
<reference evidence="3" key="1">
    <citation type="journal article" date="2013" name="Environ. Microbiol.">
        <title>Microbiota from the distal guts of lean and obese adolescents exhibit partial functional redundancy besides clear differences in community structure.</title>
        <authorList>
            <person name="Ferrer M."/>
            <person name="Ruiz A."/>
            <person name="Lanza F."/>
            <person name="Haange S.B."/>
            <person name="Oberbach A."/>
            <person name="Till H."/>
            <person name="Bargiela R."/>
            <person name="Campoy C."/>
            <person name="Segura M.T."/>
            <person name="Richter M."/>
            <person name="von Bergen M."/>
            <person name="Seifert J."/>
            <person name="Suarez A."/>
        </authorList>
    </citation>
    <scope>NUCLEOTIDE SEQUENCE</scope>
</reference>
<proteinExistence type="predicted"/>
<keyword evidence="2" id="KW-1133">Transmembrane helix</keyword>
<comment type="caution">
    <text evidence="3">The sequence shown here is derived from an EMBL/GenBank/DDBJ whole genome shotgun (WGS) entry which is preliminary data.</text>
</comment>
<protein>
    <submittedName>
        <fullName evidence="3">Uncharacterized protein</fullName>
    </submittedName>
</protein>
<feature type="compositionally biased region" description="Polar residues" evidence="1">
    <location>
        <begin position="66"/>
        <end position="75"/>
    </location>
</feature>
<keyword evidence="2" id="KW-0472">Membrane</keyword>
<keyword evidence="2" id="KW-0812">Transmembrane</keyword>
<feature type="compositionally biased region" description="Basic and acidic residues" evidence="1">
    <location>
        <begin position="52"/>
        <end position="65"/>
    </location>
</feature>
<evidence type="ECO:0000256" key="2">
    <source>
        <dbReference type="SAM" id="Phobius"/>
    </source>
</evidence>
<dbReference type="AlphaFoldDB" id="K1SRH1"/>
<accession>K1SRH1</accession>
<feature type="transmembrane region" description="Helical" evidence="2">
    <location>
        <begin position="6"/>
        <end position="23"/>
    </location>
</feature>
<sequence>GFVPHLYTLAITIAYLLLAALFYPSVRVMSECKDTDTLSGWAKHPGMLSESYHENHHANLPHEADSGNTDISAQYESLKPNENEK</sequence>
<evidence type="ECO:0000256" key="1">
    <source>
        <dbReference type="SAM" id="MobiDB-lite"/>
    </source>
</evidence>